<feature type="compositionally biased region" description="Basic and acidic residues" evidence="1">
    <location>
        <begin position="145"/>
        <end position="159"/>
    </location>
</feature>
<evidence type="ECO:0000313" key="2">
    <source>
        <dbReference type="EMBL" id="MFC4129033.1"/>
    </source>
</evidence>
<evidence type="ECO:0008006" key="4">
    <source>
        <dbReference type="Google" id="ProtNLM"/>
    </source>
</evidence>
<dbReference type="EMBL" id="JBHSAY010000001">
    <property type="protein sequence ID" value="MFC4129033.1"/>
    <property type="molecule type" value="Genomic_DNA"/>
</dbReference>
<feature type="compositionally biased region" description="Basic and acidic residues" evidence="1">
    <location>
        <begin position="234"/>
        <end position="245"/>
    </location>
</feature>
<feature type="region of interest" description="Disordered" evidence="1">
    <location>
        <begin position="233"/>
        <end position="256"/>
    </location>
</feature>
<proteinExistence type="predicted"/>
<feature type="region of interest" description="Disordered" evidence="1">
    <location>
        <begin position="145"/>
        <end position="167"/>
    </location>
</feature>
<accession>A0ABV8LFN9</accession>
<evidence type="ECO:0000313" key="3">
    <source>
        <dbReference type="Proteomes" id="UP001595816"/>
    </source>
</evidence>
<organism evidence="2 3">
    <name type="scientific">Hamadaea flava</name>
    <dbReference type="NCBI Taxonomy" id="1742688"/>
    <lineage>
        <taxon>Bacteria</taxon>
        <taxon>Bacillati</taxon>
        <taxon>Actinomycetota</taxon>
        <taxon>Actinomycetes</taxon>
        <taxon>Micromonosporales</taxon>
        <taxon>Micromonosporaceae</taxon>
        <taxon>Hamadaea</taxon>
    </lineage>
</organism>
<reference evidence="3" key="1">
    <citation type="journal article" date="2019" name="Int. J. Syst. Evol. Microbiol.">
        <title>The Global Catalogue of Microorganisms (GCM) 10K type strain sequencing project: providing services to taxonomists for standard genome sequencing and annotation.</title>
        <authorList>
            <consortium name="The Broad Institute Genomics Platform"/>
            <consortium name="The Broad Institute Genome Sequencing Center for Infectious Disease"/>
            <person name="Wu L."/>
            <person name="Ma J."/>
        </authorList>
    </citation>
    <scope>NUCLEOTIDE SEQUENCE [LARGE SCALE GENOMIC DNA]</scope>
    <source>
        <strain evidence="3">CGMCC 4.7289</strain>
    </source>
</reference>
<protein>
    <recommendedName>
        <fullName evidence="4">Sigma-70 family RNA polymerase sigma factor</fullName>
    </recommendedName>
</protein>
<dbReference type="RefSeq" id="WP_253754053.1">
    <property type="nucleotide sequence ID" value="NZ_JAMZDZ010000001.1"/>
</dbReference>
<evidence type="ECO:0000256" key="1">
    <source>
        <dbReference type="SAM" id="MobiDB-lite"/>
    </source>
</evidence>
<sequence>MRPTSAMASLQITFTALTTGPKPLALETRSIVGLPGASMPLDRLRDLLREGKIPPDSVDVVWRRLSANARHGDPQWVVGALGVALPGLRRMASRLGSAHPRHAADIEAELLMAFLHELRMSDLDRPRLWQRWCWAAWRSAKNAVRADETSELPPERDSGSRTPLPPYGHPDLVLGRAVAAGVLTAEQAELISATRFGGVHIEQLAADAEVSPAVLRMRRRRAELKIAAALGRPLDTESSRSRERGSVALGRRSMSN</sequence>
<keyword evidence="3" id="KW-1185">Reference proteome</keyword>
<gene>
    <name evidence="2" type="ORF">ACFOZ4_00195</name>
</gene>
<comment type="caution">
    <text evidence="2">The sequence shown here is derived from an EMBL/GenBank/DDBJ whole genome shotgun (WGS) entry which is preliminary data.</text>
</comment>
<name>A0ABV8LFN9_9ACTN</name>
<dbReference type="Proteomes" id="UP001595816">
    <property type="component" value="Unassembled WGS sequence"/>
</dbReference>